<evidence type="ECO:0000313" key="2">
    <source>
        <dbReference type="Proteomes" id="UP000036045"/>
    </source>
</evidence>
<reference evidence="1 2" key="1">
    <citation type="submission" date="2015-05" db="EMBL/GenBank/DDBJ databases">
        <title>Whole genome sequence and identification of bacterial endophytes from Costus igneus.</title>
        <authorList>
            <person name="Lee Y.P."/>
            <person name="Gan H.M."/>
            <person name="Eng W."/>
            <person name="Wheatley M.S."/>
            <person name="Caraballo A."/>
            <person name="Polter S."/>
            <person name="Savka M.A."/>
            <person name="Hudson A.O."/>
        </authorList>
    </citation>
    <scope>NUCLEOTIDE SEQUENCE [LARGE SCALE GENOMIC DNA]</scope>
    <source>
        <strain evidence="1 2">RIT379</strain>
    </source>
</reference>
<name>A0A0J1IKI6_NIACI</name>
<accession>A0A0J1IKI6</accession>
<protein>
    <submittedName>
        <fullName evidence="1">Membrane protein</fullName>
    </submittedName>
</protein>
<dbReference type="Proteomes" id="UP000036045">
    <property type="component" value="Unassembled WGS sequence"/>
</dbReference>
<sequence length="211" mass="24385">MTTKPMGKLYTICEWIMKLASVNLLWIMFTASGLFLFGFMPATVALFTIVRKWFRKETEVPIWKTYLSVYKSEFIKSNTFGFVFIVAGIILYVDYYLILNLGGFIRIVSISILLLITCIYAITLLFFFPVYVHYQLRFIDYFKYSFFLGILNIHITLLIILGLAADIFLLLYIPGLLPFFSGISAACILMSSSILLFQRLQKQNMNKAITE</sequence>
<comment type="caution">
    <text evidence="1">The sequence shown here is derived from an EMBL/GenBank/DDBJ whole genome shotgun (WGS) entry which is preliminary data.</text>
</comment>
<dbReference type="AlphaFoldDB" id="A0A0J1IKI6"/>
<dbReference type="PATRIC" id="fig|1397.4.peg.5322"/>
<dbReference type="OrthoDB" id="2182676at2"/>
<keyword evidence="2" id="KW-1185">Reference proteome</keyword>
<proteinExistence type="predicted"/>
<gene>
    <name evidence="1" type="ORF">ABW02_10075</name>
</gene>
<organism evidence="1 2">
    <name type="scientific">Niallia circulans</name>
    <name type="common">Bacillus circulans</name>
    <dbReference type="NCBI Taxonomy" id="1397"/>
    <lineage>
        <taxon>Bacteria</taxon>
        <taxon>Bacillati</taxon>
        <taxon>Bacillota</taxon>
        <taxon>Bacilli</taxon>
        <taxon>Bacillales</taxon>
        <taxon>Bacillaceae</taxon>
        <taxon>Niallia</taxon>
    </lineage>
</organism>
<dbReference type="InterPro" id="IPR006938">
    <property type="entry name" value="DUF624"/>
</dbReference>
<dbReference type="Pfam" id="PF04854">
    <property type="entry name" value="DUF624"/>
    <property type="match status" value="1"/>
</dbReference>
<evidence type="ECO:0000313" key="1">
    <source>
        <dbReference type="EMBL" id="KLV26451.1"/>
    </source>
</evidence>
<dbReference type="RefSeq" id="WP_047941867.1">
    <property type="nucleotide sequence ID" value="NZ_JAMAUJ010000009.1"/>
</dbReference>
<dbReference type="EMBL" id="LDPH01000008">
    <property type="protein sequence ID" value="KLV26451.1"/>
    <property type="molecule type" value="Genomic_DNA"/>
</dbReference>